<protein>
    <recommendedName>
        <fullName evidence="7">Ribosomal protein S8</fullName>
    </recommendedName>
</protein>
<keyword evidence="6" id="KW-1185">Reference proteome</keyword>
<dbReference type="eggNOG" id="ENOG502RXRN">
    <property type="taxonomic scope" value="Eukaryota"/>
</dbReference>
<dbReference type="GeneID" id="4386312"/>
<feature type="region of interest" description="Disordered" evidence="4">
    <location>
        <begin position="1"/>
        <end position="34"/>
    </location>
</feature>
<dbReference type="SUPFAM" id="SSF56047">
    <property type="entry name" value="Ribosomal protein S8"/>
    <property type="match status" value="1"/>
</dbReference>
<keyword evidence="3" id="KW-0687">Ribonucleoprotein</keyword>
<dbReference type="GO" id="GO:0006412">
    <property type="term" value="P:translation"/>
    <property type="evidence" value="ECO:0007669"/>
    <property type="project" value="InterPro"/>
</dbReference>
<dbReference type="Proteomes" id="UP000001056">
    <property type="component" value="Unassembled WGS sequence"/>
</dbReference>
<evidence type="ECO:0000256" key="1">
    <source>
        <dbReference type="ARBA" id="ARBA00006471"/>
    </source>
</evidence>
<keyword evidence="2" id="KW-0689">Ribosomal protein</keyword>
<sequence>MALAGITQVDQDLSLVDQPPPSIVTHPPEEGDTDLRRPEAVASEYSITSIPHQPSKMGISGVVNACVHLQNSMRASLGLTSIPNTKYNLRLALALHRAGLIASVTRGGPRPPPPEALLATETEAVTTANVATRRLWLGLKYWDNRPVVLSVSAVSKPSRLVTATLPQLAKVARGFPVGPIKGLNLGETLFVSTDRGVLEVREALDRKVGGLVLCRVS</sequence>
<dbReference type="GO" id="GO:1990904">
    <property type="term" value="C:ribonucleoprotein complex"/>
    <property type="evidence" value="ECO:0007669"/>
    <property type="project" value="UniProtKB-KW"/>
</dbReference>
<evidence type="ECO:0008006" key="7">
    <source>
        <dbReference type="Google" id="ProtNLM"/>
    </source>
</evidence>
<organism evidence="5 6">
    <name type="scientific">Chaetomium globosum (strain ATCC 6205 / CBS 148.51 / DSM 1962 / NBRC 6347 / NRRL 1970)</name>
    <name type="common">Soil fungus</name>
    <dbReference type="NCBI Taxonomy" id="306901"/>
    <lineage>
        <taxon>Eukaryota</taxon>
        <taxon>Fungi</taxon>
        <taxon>Dikarya</taxon>
        <taxon>Ascomycota</taxon>
        <taxon>Pezizomycotina</taxon>
        <taxon>Sordariomycetes</taxon>
        <taxon>Sordariomycetidae</taxon>
        <taxon>Sordariales</taxon>
        <taxon>Chaetomiaceae</taxon>
        <taxon>Chaetomium</taxon>
    </lineage>
</organism>
<evidence type="ECO:0000256" key="4">
    <source>
        <dbReference type="SAM" id="MobiDB-lite"/>
    </source>
</evidence>
<dbReference type="GO" id="GO:0003735">
    <property type="term" value="F:structural constituent of ribosome"/>
    <property type="evidence" value="ECO:0007669"/>
    <property type="project" value="InterPro"/>
</dbReference>
<proteinExistence type="inferred from homology"/>
<dbReference type="EMBL" id="CH408029">
    <property type="protein sequence ID" value="EAQ93115.1"/>
    <property type="molecule type" value="Genomic_DNA"/>
</dbReference>
<dbReference type="HOGENOM" id="CLU_107213_0_0_1"/>
<evidence type="ECO:0000256" key="3">
    <source>
        <dbReference type="ARBA" id="ARBA00023274"/>
    </source>
</evidence>
<dbReference type="GO" id="GO:0005840">
    <property type="term" value="C:ribosome"/>
    <property type="evidence" value="ECO:0007669"/>
    <property type="project" value="UniProtKB-KW"/>
</dbReference>
<dbReference type="OrthoDB" id="409928at2759"/>
<reference evidence="6" key="1">
    <citation type="journal article" date="2015" name="Genome Announc.">
        <title>Draft genome sequence of the cellulolytic fungus Chaetomium globosum.</title>
        <authorList>
            <person name="Cuomo C.A."/>
            <person name="Untereiner W.A."/>
            <person name="Ma L.-J."/>
            <person name="Grabherr M."/>
            <person name="Birren B.W."/>
        </authorList>
    </citation>
    <scope>NUCLEOTIDE SEQUENCE [LARGE SCALE GENOMIC DNA]</scope>
    <source>
        <strain evidence="6">ATCC 6205 / CBS 148.51 / DSM 1962 / NBRC 6347 / NRRL 1970</strain>
    </source>
</reference>
<evidence type="ECO:0000256" key="2">
    <source>
        <dbReference type="ARBA" id="ARBA00022980"/>
    </source>
</evidence>
<dbReference type="STRING" id="306901.Q2HEK4"/>
<dbReference type="FunFam" id="3.30.1370.30:FF:000006">
    <property type="entry name" value="40S ribosomal protein S8"/>
    <property type="match status" value="1"/>
</dbReference>
<dbReference type="InterPro" id="IPR035987">
    <property type="entry name" value="Ribosomal_uS8_sf"/>
</dbReference>
<dbReference type="FunCoup" id="Q2HEK4">
    <property type="interactions" value="55"/>
</dbReference>
<dbReference type="Pfam" id="PF00410">
    <property type="entry name" value="Ribosomal_S8"/>
    <property type="match status" value="1"/>
</dbReference>
<dbReference type="VEuPathDB" id="FungiDB:CHGG_01350"/>
<name>Q2HEK4_CHAGB</name>
<dbReference type="InParanoid" id="Q2HEK4"/>
<dbReference type="Gene3D" id="3.30.1370.30">
    <property type="match status" value="1"/>
</dbReference>
<dbReference type="OMA" id="KYWQNEP"/>
<dbReference type="RefSeq" id="XP_001220571.1">
    <property type="nucleotide sequence ID" value="XM_001220570.1"/>
</dbReference>
<comment type="similarity">
    <text evidence="1">Belongs to the universal ribosomal protein uS8 family.</text>
</comment>
<gene>
    <name evidence="5" type="ORF">CHGG_01350</name>
</gene>
<evidence type="ECO:0000313" key="5">
    <source>
        <dbReference type="EMBL" id="EAQ93115.1"/>
    </source>
</evidence>
<dbReference type="InterPro" id="IPR000630">
    <property type="entry name" value="Ribosomal_uS8"/>
</dbReference>
<evidence type="ECO:0000313" key="6">
    <source>
        <dbReference type="Proteomes" id="UP000001056"/>
    </source>
</evidence>
<accession>Q2HEK4</accession>
<dbReference type="AlphaFoldDB" id="Q2HEK4"/>
<dbReference type="Gene3D" id="3.30.1490.10">
    <property type="match status" value="1"/>
</dbReference>